<feature type="region of interest" description="Disordered" evidence="2">
    <location>
        <begin position="239"/>
        <end position="266"/>
    </location>
</feature>
<dbReference type="CDD" id="cd00051">
    <property type="entry name" value="EFh"/>
    <property type="match status" value="1"/>
</dbReference>
<dbReference type="PANTHER" id="PTHR46311:SF5">
    <property type="entry name" value="EF-HAND DOMAIN-CONTAINING PROTEIN"/>
    <property type="match status" value="1"/>
</dbReference>
<organism evidence="4 5">
    <name type="scientific">Tetrahymena thermophila (strain SB210)</name>
    <dbReference type="NCBI Taxonomy" id="312017"/>
    <lineage>
        <taxon>Eukaryota</taxon>
        <taxon>Sar</taxon>
        <taxon>Alveolata</taxon>
        <taxon>Ciliophora</taxon>
        <taxon>Intramacronucleata</taxon>
        <taxon>Oligohymenophorea</taxon>
        <taxon>Hymenostomatida</taxon>
        <taxon>Tetrahymenina</taxon>
        <taxon>Tetrahymenidae</taxon>
        <taxon>Tetrahymena</taxon>
    </lineage>
</organism>
<keyword evidence="1" id="KW-0677">Repeat</keyword>
<dbReference type="GO" id="GO:0005509">
    <property type="term" value="F:calcium ion binding"/>
    <property type="evidence" value="ECO:0007669"/>
    <property type="project" value="InterPro"/>
</dbReference>
<reference evidence="5" key="1">
    <citation type="journal article" date="2006" name="PLoS Biol.">
        <title>Macronuclear genome sequence of the ciliate Tetrahymena thermophila, a model eukaryote.</title>
        <authorList>
            <person name="Eisen J.A."/>
            <person name="Coyne R.S."/>
            <person name="Wu M."/>
            <person name="Wu D."/>
            <person name="Thiagarajan M."/>
            <person name="Wortman J.R."/>
            <person name="Badger J.H."/>
            <person name="Ren Q."/>
            <person name="Amedeo P."/>
            <person name="Jones K.M."/>
            <person name="Tallon L.J."/>
            <person name="Delcher A.L."/>
            <person name="Salzberg S.L."/>
            <person name="Silva J.C."/>
            <person name="Haas B.J."/>
            <person name="Majoros W.H."/>
            <person name="Farzad M."/>
            <person name="Carlton J.M."/>
            <person name="Smith R.K. Jr."/>
            <person name="Garg J."/>
            <person name="Pearlman R.E."/>
            <person name="Karrer K.M."/>
            <person name="Sun L."/>
            <person name="Manning G."/>
            <person name="Elde N.C."/>
            <person name="Turkewitz A.P."/>
            <person name="Asai D.J."/>
            <person name="Wilkes D.E."/>
            <person name="Wang Y."/>
            <person name="Cai H."/>
            <person name="Collins K."/>
            <person name="Stewart B.A."/>
            <person name="Lee S.R."/>
            <person name="Wilamowska K."/>
            <person name="Weinberg Z."/>
            <person name="Ruzzo W.L."/>
            <person name="Wloga D."/>
            <person name="Gaertig J."/>
            <person name="Frankel J."/>
            <person name="Tsao C.-C."/>
            <person name="Gorovsky M.A."/>
            <person name="Keeling P.J."/>
            <person name="Waller R.F."/>
            <person name="Patron N.J."/>
            <person name="Cherry J.M."/>
            <person name="Stover N.A."/>
            <person name="Krieger C.J."/>
            <person name="del Toro C."/>
            <person name="Ryder H.F."/>
            <person name="Williamson S.C."/>
            <person name="Barbeau R.A."/>
            <person name="Hamilton E.P."/>
            <person name="Orias E."/>
        </authorList>
    </citation>
    <scope>NUCLEOTIDE SEQUENCE [LARGE SCALE GENOMIC DNA]</scope>
    <source>
        <strain evidence="5">SB210</strain>
    </source>
</reference>
<feature type="domain" description="EF-hand" evidence="3">
    <location>
        <begin position="152"/>
        <end position="187"/>
    </location>
</feature>
<dbReference type="SUPFAM" id="SSF47473">
    <property type="entry name" value="EF-hand"/>
    <property type="match status" value="2"/>
</dbReference>
<dbReference type="GO" id="GO:0032588">
    <property type="term" value="C:trans-Golgi network membrane"/>
    <property type="evidence" value="ECO:0007669"/>
    <property type="project" value="TreeGrafter"/>
</dbReference>
<dbReference type="RefSeq" id="XP_001021301.2">
    <property type="nucleotide sequence ID" value="XM_001021301.2"/>
</dbReference>
<evidence type="ECO:0000313" key="5">
    <source>
        <dbReference type="Proteomes" id="UP000009168"/>
    </source>
</evidence>
<dbReference type="InterPro" id="IPR002048">
    <property type="entry name" value="EF_hand_dom"/>
</dbReference>
<dbReference type="InParanoid" id="I7M976"/>
<evidence type="ECO:0000313" key="4">
    <source>
        <dbReference type="EMBL" id="EAS01056.2"/>
    </source>
</evidence>
<gene>
    <name evidence="4" type="ORF">TTHERM_00316090</name>
</gene>
<feature type="domain" description="EF-hand" evidence="3">
    <location>
        <begin position="188"/>
        <end position="223"/>
    </location>
</feature>
<dbReference type="SMART" id="SM00054">
    <property type="entry name" value="EFh"/>
    <property type="match status" value="3"/>
</dbReference>
<dbReference type="GeneID" id="7836118"/>
<dbReference type="Pfam" id="PF13499">
    <property type="entry name" value="EF-hand_7"/>
    <property type="match status" value="1"/>
</dbReference>
<accession>I7M976</accession>
<name>I7M976_TETTS</name>
<keyword evidence="5" id="KW-1185">Reference proteome</keyword>
<feature type="compositionally biased region" description="Polar residues" evidence="2">
    <location>
        <begin position="244"/>
        <end position="266"/>
    </location>
</feature>
<dbReference type="EMBL" id="GG662605">
    <property type="protein sequence ID" value="EAS01056.2"/>
    <property type="molecule type" value="Genomic_DNA"/>
</dbReference>
<dbReference type="PANTHER" id="PTHR46311">
    <property type="entry name" value="CALCIUM-BINDING PROTEIN 8-RELATED"/>
    <property type="match status" value="1"/>
</dbReference>
<dbReference type="KEGG" id="tet:TTHERM_00316090"/>
<evidence type="ECO:0000256" key="1">
    <source>
        <dbReference type="ARBA" id="ARBA00022737"/>
    </source>
</evidence>
<dbReference type="InterPro" id="IPR011992">
    <property type="entry name" value="EF-hand-dom_pair"/>
</dbReference>
<evidence type="ECO:0000256" key="2">
    <source>
        <dbReference type="SAM" id="MobiDB-lite"/>
    </source>
</evidence>
<dbReference type="PROSITE" id="PS50222">
    <property type="entry name" value="EF_HAND_2"/>
    <property type="match status" value="2"/>
</dbReference>
<dbReference type="Proteomes" id="UP000009168">
    <property type="component" value="Unassembled WGS sequence"/>
</dbReference>
<proteinExistence type="predicted"/>
<evidence type="ECO:0000259" key="3">
    <source>
        <dbReference type="PROSITE" id="PS50222"/>
    </source>
</evidence>
<dbReference type="InterPro" id="IPR051111">
    <property type="entry name" value="Ca-binding_regulatory"/>
</dbReference>
<dbReference type="AlphaFoldDB" id="I7M976"/>
<protein>
    <submittedName>
        <fullName evidence="4">EF hand protein</fullName>
    </submittedName>
</protein>
<dbReference type="Gene3D" id="1.10.238.10">
    <property type="entry name" value="EF-hand"/>
    <property type="match status" value="3"/>
</dbReference>
<sequence length="579" mass="68255">MSIIHRILDLLIFIGDEEEQTEILKFEAFQQKNFSIAVAFMRIDQQQKGFIKACDLQDFLSSNGYHSNGNASLKYVSHYDFDGDEQLTLKEFERALLPQSSALLKQDIIKRPGYNVIKKLPIKLEEKLFLIIKKQIQFYHKLLTKLSMIWLDFKLDLEQIFQFLDANQMGYINAQGLYQIFQEFGYTLYKDQIQFIMQKFDLNLNGVITQKDFCNLLQITSEIAEDMLVNQQSVHELKSENRFSNRNQRSLTQQGESPGSSLKYEQNSHNNQFNKYQEKRTDSLNTTNTSRKRIISLNKPGNSQINNLSMSYQIHLNDTFSYAKKRCISSNRACQKKTDYQKIINKDLTQFLKFLVEYSKRISHIDQLKVQLLSQPDIDATVIFSLFDKHQRGFLGQDDFTEGMYNIGLIPNNIELMVLFRRFRLEQDMLQISFSEFTHIICPSNPQLINNIYQKFDSYSEQKYEYLSYTSQTLLRDYFSAEIENQMYKYQFTQSIQNTQFTERDLISTISKISPLHQGIITSRDVEKQLKQNGLVCSIKYIQQLFEILNQKQQDNSQKQHQVQNFIQIQNIVDEILYE</sequence>